<dbReference type="EMBL" id="CM009750">
    <property type="protein sequence ID" value="PUZ69333.1"/>
    <property type="molecule type" value="Genomic_DNA"/>
</dbReference>
<evidence type="ECO:0000313" key="2">
    <source>
        <dbReference type="Proteomes" id="UP000244336"/>
    </source>
</evidence>
<reference evidence="1 2" key="1">
    <citation type="submission" date="2018-04" db="EMBL/GenBank/DDBJ databases">
        <title>WGS assembly of Panicum hallii var. hallii HAL2.</title>
        <authorList>
            <person name="Lovell J."/>
            <person name="Jenkins J."/>
            <person name="Lowry D."/>
            <person name="Mamidi S."/>
            <person name="Sreedasyam A."/>
            <person name="Weng X."/>
            <person name="Barry K."/>
            <person name="Bonette J."/>
            <person name="Campitelli B."/>
            <person name="Daum C."/>
            <person name="Gordon S."/>
            <person name="Gould B."/>
            <person name="Lipzen A."/>
            <person name="MacQueen A."/>
            <person name="Palacio-Mejia J."/>
            <person name="Plott C."/>
            <person name="Shakirov E."/>
            <person name="Shu S."/>
            <person name="Yoshinaga Y."/>
            <person name="Zane M."/>
            <person name="Rokhsar D."/>
            <person name="Grimwood J."/>
            <person name="Schmutz J."/>
            <person name="Juenger T."/>
        </authorList>
    </citation>
    <scope>NUCLEOTIDE SEQUENCE [LARGE SCALE GENOMIC DNA]</scope>
    <source>
        <strain evidence="2">cv. HAL2</strain>
    </source>
</reference>
<dbReference type="Gramene" id="PUZ69333">
    <property type="protein sequence ID" value="PUZ69333"/>
    <property type="gene ID" value="GQ55_2G099300"/>
</dbReference>
<protein>
    <submittedName>
        <fullName evidence="1">Uncharacterized protein</fullName>
    </submittedName>
</protein>
<accession>A0A2T7ENE0</accession>
<sequence length="75" mass="8690">MEDLHQPAEYQVRIFFIYNLSSICLAENPRNILEGEIEMVPTKTKEHIGDILTKTFTRSSLRSSERHSILSGRQL</sequence>
<dbReference type="AlphaFoldDB" id="A0A2T7ENE0"/>
<proteinExistence type="predicted"/>
<name>A0A2T7ENE0_9POAL</name>
<evidence type="ECO:0000313" key="1">
    <source>
        <dbReference type="EMBL" id="PUZ69333.1"/>
    </source>
</evidence>
<dbReference type="Proteomes" id="UP000244336">
    <property type="component" value="Chromosome 2"/>
</dbReference>
<keyword evidence="2" id="KW-1185">Reference proteome</keyword>
<gene>
    <name evidence="1" type="ORF">GQ55_2G099300</name>
</gene>
<dbReference type="OrthoDB" id="997963at2759"/>
<organism evidence="1 2">
    <name type="scientific">Panicum hallii var. hallii</name>
    <dbReference type="NCBI Taxonomy" id="1504633"/>
    <lineage>
        <taxon>Eukaryota</taxon>
        <taxon>Viridiplantae</taxon>
        <taxon>Streptophyta</taxon>
        <taxon>Embryophyta</taxon>
        <taxon>Tracheophyta</taxon>
        <taxon>Spermatophyta</taxon>
        <taxon>Magnoliopsida</taxon>
        <taxon>Liliopsida</taxon>
        <taxon>Poales</taxon>
        <taxon>Poaceae</taxon>
        <taxon>PACMAD clade</taxon>
        <taxon>Panicoideae</taxon>
        <taxon>Panicodae</taxon>
        <taxon>Paniceae</taxon>
        <taxon>Panicinae</taxon>
        <taxon>Panicum</taxon>
        <taxon>Panicum sect. Panicum</taxon>
    </lineage>
</organism>